<keyword evidence="1" id="KW-0812">Transmembrane</keyword>
<comment type="caution">
    <text evidence="2">The sequence shown here is derived from an EMBL/GenBank/DDBJ whole genome shotgun (WGS) entry which is preliminary data.</text>
</comment>
<evidence type="ECO:0000313" key="3">
    <source>
        <dbReference type="Proteomes" id="UP001497382"/>
    </source>
</evidence>
<keyword evidence="1" id="KW-1133">Transmembrane helix</keyword>
<evidence type="ECO:0000313" key="2">
    <source>
        <dbReference type="EMBL" id="CAL1300693.1"/>
    </source>
</evidence>
<evidence type="ECO:0000256" key="1">
    <source>
        <dbReference type="SAM" id="Phobius"/>
    </source>
</evidence>
<feature type="transmembrane region" description="Helical" evidence="1">
    <location>
        <begin position="139"/>
        <end position="159"/>
    </location>
</feature>
<accession>A0AAV2BZA9</accession>
<keyword evidence="3" id="KW-1185">Reference proteome</keyword>
<feature type="transmembrane region" description="Helical" evidence="1">
    <location>
        <begin position="33"/>
        <end position="55"/>
    </location>
</feature>
<reference evidence="2 3" key="1">
    <citation type="submission" date="2024-04" db="EMBL/GenBank/DDBJ databases">
        <authorList>
            <person name="Rising A."/>
            <person name="Reimegard J."/>
            <person name="Sonavane S."/>
            <person name="Akerstrom W."/>
            <person name="Nylinder S."/>
            <person name="Hedman E."/>
            <person name="Kallberg Y."/>
        </authorList>
    </citation>
    <scope>NUCLEOTIDE SEQUENCE [LARGE SCALE GENOMIC DNA]</scope>
</reference>
<dbReference type="AlphaFoldDB" id="A0AAV2BZA9"/>
<organism evidence="2 3">
    <name type="scientific">Larinioides sclopetarius</name>
    <dbReference type="NCBI Taxonomy" id="280406"/>
    <lineage>
        <taxon>Eukaryota</taxon>
        <taxon>Metazoa</taxon>
        <taxon>Ecdysozoa</taxon>
        <taxon>Arthropoda</taxon>
        <taxon>Chelicerata</taxon>
        <taxon>Arachnida</taxon>
        <taxon>Araneae</taxon>
        <taxon>Araneomorphae</taxon>
        <taxon>Entelegynae</taxon>
        <taxon>Araneoidea</taxon>
        <taxon>Araneidae</taxon>
        <taxon>Larinioides</taxon>
    </lineage>
</organism>
<dbReference type="EMBL" id="CAXIEN010000571">
    <property type="protein sequence ID" value="CAL1300693.1"/>
    <property type="molecule type" value="Genomic_DNA"/>
</dbReference>
<proteinExistence type="predicted"/>
<evidence type="ECO:0008006" key="4">
    <source>
        <dbReference type="Google" id="ProtNLM"/>
    </source>
</evidence>
<feature type="transmembrane region" description="Helical" evidence="1">
    <location>
        <begin position="179"/>
        <end position="196"/>
    </location>
</feature>
<feature type="transmembrane region" description="Helical" evidence="1">
    <location>
        <begin position="110"/>
        <end position="127"/>
    </location>
</feature>
<name>A0AAV2BZA9_9ARAC</name>
<protein>
    <recommendedName>
        <fullName evidence="4">NADH dehydrogenase subunit 6</fullName>
    </recommendedName>
</protein>
<feature type="transmembrane region" description="Helical" evidence="1">
    <location>
        <begin position="87"/>
        <end position="104"/>
    </location>
</feature>
<feature type="transmembrane region" description="Helical" evidence="1">
    <location>
        <begin position="61"/>
        <end position="80"/>
    </location>
</feature>
<gene>
    <name evidence="2" type="ORF">LARSCL_LOCUS22072</name>
</gene>
<dbReference type="Proteomes" id="UP001497382">
    <property type="component" value="Unassembled WGS sequence"/>
</dbReference>
<sequence length="200" mass="22330">MNPVKDVRGAIIYTIVPLILPLKEAMMTGFQPLSVKITTFIGFFLYMTCLCMIITEPWNVSSLLVSSISVFIIGVHVACVFEKNENFLTAFGLSMFLIGIAYQLKYLWTICYNSCIFGGFLTIEGHILMNLKLKPNAHVIMLCSFLGFVSLTYGCSAIITDSLSEMPTLFMNKPVVPNAWINICIGIFSILNADILKRML</sequence>
<keyword evidence="1" id="KW-0472">Membrane</keyword>